<feature type="compositionally biased region" description="Polar residues" evidence="1">
    <location>
        <begin position="71"/>
        <end position="87"/>
    </location>
</feature>
<feature type="compositionally biased region" description="Polar residues" evidence="1">
    <location>
        <begin position="25"/>
        <end position="42"/>
    </location>
</feature>
<dbReference type="Proteomes" id="UP000620559">
    <property type="component" value="Unassembled WGS sequence"/>
</dbReference>
<accession>A0A8J7FFI3</accession>
<dbReference type="PROSITE" id="PS51257">
    <property type="entry name" value="PROKAR_LIPOPROTEIN"/>
    <property type="match status" value="1"/>
</dbReference>
<organism evidence="3 4">
    <name type="scientific">Plectonema cf. radiosum LEGE 06105</name>
    <dbReference type="NCBI Taxonomy" id="945769"/>
    <lineage>
        <taxon>Bacteria</taxon>
        <taxon>Bacillati</taxon>
        <taxon>Cyanobacteriota</taxon>
        <taxon>Cyanophyceae</taxon>
        <taxon>Oscillatoriophycideae</taxon>
        <taxon>Oscillatoriales</taxon>
        <taxon>Microcoleaceae</taxon>
        <taxon>Plectonema</taxon>
    </lineage>
</organism>
<reference evidence="3" key="1">
    <citation type="submission" date="2020-10" db="EMBL/GenBank/DDBJ databases">
        <authorList>
            <person name="Castelo-Branco R."/>
            <person name="Eusebio N."/>
            <person name="Adriana R."/>
            <person name="Vieira A."/>
            <person name="Brugerolle De Fraissinette N."/>
            <person name="Rezende De Castro R."/>
            <person name="Schneider M.P."/>
            <person name="Vasconcelos V."/>
            <person name="Leao P.N."/>
        </authorList>
    </citation>
    <scope>NUCLEOTIDE SEQUENCE</scope>
    <source>
        <strain evidence="3">LEGE 06105</strain>
    </source>
</reference>
<keyword evidence="2" id="KW-0732">Signal</keyword>
<comment type="caution">
    <text evidence="3">The sequence shown here is derived from an EMBL/GenBank/DDBJ whole genome shotgun (WGS) entry which is preliminary data.</text>
</comment>
<feature type="signal peptide" evidence="2">
    <location>
        <begin position="1"/>
        <end position="26"/>
    </location>
</feature>
<evidence type="ECO:0000256" key="2">
    <source>
        <dbReference type="SAM" id="SignalP"/>
    </source>
</evidence>
<protein>
    <recommendedName>
        <fullName evidence="5">Lipoprotein</fullName>
    </recommendedName>
</protein>
<dbReference type="AlphaFoldDB" id="A0A8J7FFI3"/>
<feature type="chain" id="PRO_5035326705" description="Lipoprotein" evidence="2">
    <location>
        <begin position="27"/>
        <end position="287"/>
    </location>
</feature>
<dbReference type="RefSeq" id="WP_193923685.1">
    <property type="nucleotide sequence ID" value="NZ_JADEWL010000106.1"/>
</dbReference>
<evidence type="ECO:0000256" key="1">
    <source>
        <dbReference type="SAM" id="MobiDB-lite"/>
    </source>
</evidence>
<gene>
    <name evidence="3" type="ORF">IQ247_23310</name>
</gene>
<name>A0A8J7FFI3_9CYAN</name>
<evidence type="ECO:0000313" key="4">
    <source>
        <dbReference type="Proteomes" id="UP000620559"/>
    </source>
</evidence>
<feature type="region of interest" description="Disordered" evidence="1">
    <location>
        <begin position="25"/>
        <end position="97"/>
    </location>
</feature>
<proteinExistence type="predicted"/>
<sequence length="287" mass="31030">MKKPIFTTALLIISLLTIGCNQNETANTDSNNQVQTDNSEVASVNKEPIDNSSSNSNNQDSTINEKPPVETGSTAAKTPVNNTSKTPKSGEGQPKVGTIKDIVQGDLKCYVTLTDEQGKEQNIGASFEICAQDKQFLNQKVNLSYDILEFNDCESNEPCGKTKKESAIVKMDVIGSSKNSQKSSGDALTLSNGEWTIKLSNYDSWNGTNGTGNVNYNGCDSKNNCIQLTGGKVFCRDGKCVTGWQNGEYAYAIESVITEDNNSNQASTLIVRQGDKVILRAEGLKRV</sequence>
<keyword evidence="4" id="KW-1185">Reference proteome</keyword>
<evidence type="ECO:0008006" key="5">
    <source>
        <dbReference type="Google" id="ProtNLM"/>
    </source>
</evidence>
<evidence type="ECO:0000313" key="3">
    <source>
        <dbReference type="EMBL" id="MBE9215558.1"/>
    </source>
</evidence>
<dbReference type="EMBL" id="JADEWL010000106">
    <property type="protein sequence ID" value="MBE9215558.1"/>
    <property type="molecule type" value="Genomic_DNA"/>
</dbReference>